<dbReference type="STRING" id="1182544.W9W7G9"/>
<gene>
    <name evidence="1" type="ORF">A1O7_05088</name>
</gene>
<accession>W9W7G9</accession>
<reference evidence="1 2" key="1">
    <citation type="submission" date="2013-03" db="EMBL/GenBank/DDBJ databases">
        <title>The Genome Sequence of Cladophialophora yegresii CBS 114405.</title>
        <authorList>
            <consortium name="The Broad Institute Genomics Platform"/>
            <person name="Cuomo C."/>
            <person name="de Hoog S."/>
            <person name="Gorbushina A."/>
            <person name="Walker B."/>
            <person name="Young S.K."/>
            <person name="Zeng Q."/>
            <person name="Gargeya S."/>
            <person name="Fitzgerald M."/>
            <person name="Haas B."/>
            <person name="Abouelleil A."/>
            <person name="Allen A.W."/>
            <person name="Alvarado L."/>
            <person name="Arachchi H.M."/>
            <person name="Berlin A.M."/>
            <person name="Chapman S.B."/>
            <person name="Gainer-Dewar J."/>
            <person name="Goldberg J."/>
            <person name="Griggs A."/>
            <person name="Gujja S."/>
            <person name="Hansen M."/>
            <person name="Howarth C."/>
            <person name="Imamovic A."/>
            <person name="Ireland A."/>
            <person name="Larimer J."/>
            <person name="McCowan C."/>
            <person name="Murphy C."/>
            <person name="Pearson M."/>
            <person name="Poon T.W."/>
            <person name="Priest M."/>
            <person name="Roberts A."/>
            <person name="Saif S."/>
            <person name="Shea T."/>
            <person name="Sisk P."/>
            <person name="Sykes S."/>
            <person name="Wortman J."/>
            <person name="Nusbaum C."/>
            <person name="Birren B."/>
        </authorList>
    </citation>
    <scope>NUCLEOTIDE SEQUENCE [LARGE SCALE GENOMIC DNA]</scope>
    <source>
        <strain evidence="1 2">CBS 114405</strain>
    </source>
</reference>
<dbReference type="GeneID" id="19179673"/>
<dbReference type="AlphaFoldDB" id="W9W7G9"/>
<sequence>MTVRNDPTLLAQITDLVATALQDETFARGEPVLQAGMLVQPLTLPHLRYAKNQAQAHAQAQGQAQEQKQGQGHTNLMLLDDEDEALILLSLEIHYLNASHTERYTALLNNVLSRAEDLARSSTPNALHPFRYVNYAAQGQDVWGMLREKESGMLELVRDVQRRYDCQGIFERMLSGGFRIGKLG</sequence>
<name>W9W7G9_9EURO</name>
<evidence type="ECO:0000313" key="1">
    <source>
        <dbReference type="EMBL" id="EXJ60935.1"/>
    </source>
</evidence>
<comment type="caution">
    <text evidence="1">The sequence shown here is derived from an EMBL/GenBank/DDBJ whole genome shotgun (WGS) entry which is preliminary data.</text>
</comment>
<dbReference type="OrthoDB" id="2151789at2759"/>
<proteinExistence type="predicted"/>
<dbReference type="EMBL" id="AMGW01000003">
    <property type="protein sequence ID" value="EXJ60935.1"/>
    <property type="molecule type" value="Genomic_DNA"/>
</dbReference>
<keyword evidence="2" id="KW-1185">Reference proteome</keyword>
<dbReference type="RefSeq" id="XP_007757288.1">
    <property type="nucleotide sequence ID" value="XM_007759098.1"/>
</dbReference>
<protein>
    <submittedName>
        <fullName evidence="1">Uncharacterized protein</fullName>
    </submittedName>
</protein>
<organism evidence="1 2">
    <name type="scientific">Cladophialophora yegresii CBS 114405</name>
    <dbReference type="NCBI Taxonomy" id="1182544"/>
    <lineage>
        <taxon>Eukaryota</taxon>
        <taxon>Fungi</taxon>
        <taxon>Dikarya</taxon>
        <taxon>Ascomycota</taxon>
        <taxon>Pezizomycotina</taxon>
        <taxon>Eurotiomycetes</taxon>
        <taxon>Chaetothyriomycetidae</taxon>
        <taxon>Chaetothyriales</taxon>
        <taxon>Herpotrichiellaceae</taxon>
        <taxon>Cladophialophora</taxon>
    </lineage>
</organism>
<dbReference type="VEuPathDB" id="FungiDB:A1O7_05088"/>
<dbReference type="HOGENOM" id="CLU_1468015_0_0_1"/>
<dbReference type="Proteomes" id="UP000019473">
    <property type="component" value="Unassembled WGS sequence"/>
</dbReference>
<evidence type="ECO:0000313" key="2">
    <source>
        <dbReference type="Proteomes" id="UP000019473"/>
    </source>
</evidence>